<reference evidence="2 3" key="1">
    <citation type="submission" date="2017-07" db="EMBL/GenBank/DDBJ databases">
        <title>Recovery of genomes from metagenomes via a dereplication, aggregation, and scoring strategy.</title>
        <authorList>
            <person name="Sieber C.M."/>
            <person name="Probst A.J."/>
            <person name="Sharrar A."/>
            <person name="Thomas B.C."/>
            <person name="Hess M."/>
            <person name="Tringe S.G."/>
            <person name="Banfield J.F."/>
        </authorList>
    </citation>
    <scope>NUCLEOTIDE SEQUENCE [LARGE SCALE GENOMIC DNA]</scope>
    <source>
        <strain evidence="2">JGI_Cruoil_03_51_56</strain>
    </source>
</reference>
<dbReference type="EMBL" id="NOZP01000020">
    <property type="protein sequence ID" value="OYD17102.1"/>
    <property type="molecule type" value="Genomic_DNA"/>
</dbReference>
<dbReference type="CDD" id="cd12797">
    <property type="entry name" value="M23_peptidase"/>
    <property type="match status" value="1"/>
</dbReference>
<sequence length="284" mass="31704">MKRLQVLVALKHHNRLFNLSIPDVAIYLGGFLVVGLLVLAGYLGQLYIDKSTDYGKLNRLIQENYQLKNRLATYAAAVDTFRGFLARTEEMDNRLRCASGLRLIPAEVRLMGIGGPLPAVNEEVGNLLRRARFEESSLSEIEKSLDKQKYRLGHIPSIWPVQGWVTSGFGLRRDPFTDQHRMHNGIDIVAPYGTAIVAVADGRVIFSGWKSGWGRCIEIDHGNGVHTFYAHCSSLRVKIGDRVTRGKKIANLGSSGRSTGAHLHYGVKRKGNWVNPRNYIISPL</sequence>
<dbReference type="PANTHER" id="PTHR21666:SF286">
    <property type="entry name" value="LIPOPROTEIN NLPD"/>
    <property type="match status" value="1"/>
</dbReference>
<comment type="caution">
    <text evidence="2">The sequence shown here is derived from an EMBL/GenBank/DDBJ whole genome shotgun (WGS) entry which is preliminary data.</text>
</comment>
<dbReference type="InterPro" id="IPR016047">
    <property type="entry name" value="M23ase_b-sheet_dom"/>
</dbReference>
<organism evidence="2 3">
    <name type="scientific">candidate division WOR-3 bacterium JGI_Cruoil_03_51_56</name>
    <dbReference type="NCBI Taxonomy" id="1973747"/>
    <lineage>
        <taxon>Bacteria</taxon>
        <taxon>Bacteria division WOR-3</taxon>
    </lineage>
</organism>
<evidence type="ECO:0000259" key="1">
    <source>
        <dbReference type="Pfam" id="PF01551"/>
    </source>
</evidence>
<dbReference type="Gene3D" id="2.70.70.10">
    <property type="entry name" value="Glucose Permease (Domain IIA)"/>
    <property type="match status" value="1"/>
</dbReference>
<dbReference type="InterPro" id="IPR050570">
    <property type="entry name" value="Cell_wall_metabolism_enzyme"/>
</dbReference>
<evidence type="ECO:0000313" key="2">
    <source>
        <dbReference type="EMBL" id="OYD17102.1"/>
    </source>
</evidence>
<dbReference type="PANTHER" id="PTHR21666">
    <property type="entry name" value="PEPTIDASE-RELATED"/>
    <property type="match status" value="1"/>
</dbReference>
<protein>
    <recommendedName>
        <fullName evidence="1">M23ase beta-sheet core domain-containing protein</fullName>
    </recommendedName>
</protein>
<gene>
    <name evidence="2" type="ORF">CH330_00870</name>
</gene>
<dbReference type="Proteomes" id="UP000215559">
    <property type="component" value="Unassembled WGS sequence"/>
</dbReference>
<feature type="domain" description="M23ase beta-sheet core" evidence="1">
    <location>
        <begin position="181"/>
        <end position="276"/>
    </location>
</feature>
<dbReference type="Pfam" id="PF01551">
    <property type="entry name" value="Peptidase_M23"/>
    <property type="match status" value="1"/>
</dbReference>
<accession>A0A235BY05</accession>
<dbReference type="InterPro" id="IPR011055">
    <property type="entry name" value="Dup_hybrid_motif"/>
</dbReference>
<dbReference type="AlphaFoldDB" id="A0A235BY05"/>
<proteinExistence type="predicted"/>
<dbReference type="GO" id="GO:0004222">
    <property type="term" value="F:metalloendopeptidase activity"/>
    <property type="evidence" value="ECO:0007669"/>
    <property type="project" value="TreeGrafter"/>
</dbReference>
<dbReference type="SUPFAM" id="SSF51261">
    <property type="entry name" value="Duplicated hybrid motif"/>
    <property type="match status" value="1"/>
</dbReference>
<dbReference type="FunFam" id="2.70.70.10:FF:000006">
    <property type="entry name" value="M23 family peptidase"/>
    <property type="match status" value="1"/>
</dbReference>
<name>A0A235BY05_UNCW3</name>
<evidence type="ECO:0000313" key="3">
    <source>
        <dbReference type="Proteomes" id="UP000215559"/>
    </source>
</evidence>